<keyword evidence="2" id="KW-0902">Two-component regulatory system</keyword>
<feature type="DNA-binding region" description="OmpR/PhoB-type" evidence="7">
    <location>
        <begin position="144"/>
        <end position="243"/>
    </location>
</feature>
<keyword evidence="11" id="KW-1185">Reference proteome</keyword>
<name>A0A3N5A4J2_9MICO</name>
<dbReference type="PANTHER" id="PTHR48111:SF4">
    <property type="entry name" value="DNA-BINDING DUAL TRANSCRIPTIONAL REGULATOR OMPR"/>
    <property type="match status" value="1"/>
</dbReference>
<evidence type="ECO:0000256" key="3">
    <source>
        <dbReference type="ARBA" id="ARBA00023015"/>
    </source>
</evidence>
<feature type="domain" description="OmpR/PhoB-type" evidence="9">
    <location>
        <begin position="144"/>
        <end position="243"/>
    </location>
</feature>
<dbReference type="OrthoDB" id="162434at2"/>
<dbReference type="AlphaFoldDB" id="A0A3N5A4J2"/>
<evidence type="ECO:0000256" key="1">
    <source>
        <dbReference type="ARBA" id="ARBA00022553"/>
    </source>
</evidence>
<dbReference type="RefSeq" id="WP_123918405.1">
    <property type="nucleotide sequence ID" value="NZ_RKRA01000001.1"/>
</dbReference>
<dbReference type="CDD" id="cd00383">
    <property type="entry name" value="trans_reg_C"/>
    <property type="match status" value="1"/>
</dbReference>
<dbReference type="Gene3D" id="6.10.250.690">
    <property type="match status" value="1"/>
</dbReference>
<dbReference type="GO" id="GO:0000156">
    <property type="term" value="F:phosphorelay response regulator activity"/>
    <property type="evidence" value="ECO:0007669"/>
    <property type="project" value="TreeGrafter"/>
</dbReference>
<feature type="domain" description="Response regulatory" evidence="8">
    <location>
        <begin position="20"/>
        <end position="133"/>
    </location>
</feature>
<dbReference type="Gene3D" id="3.40.50.2300">
    <property type="match status" value="1"/>
</dbReference>
<dbReference type="Pfam" id="PF00486">
    <property type="entry name" value="Trans_reg_C"/>
    <property type="match status" value="1"/>
</dbReference>
<evidence type="ECO:0000256" key="6">
    <source>
        <dbReference type="PROSITE-ProRule" id="PRU00169"/>
    </source>
</evidence>
<dbReference type="GO" id="GO:0000976">
    <property type="term" value="F:transcription cis-regulatory region binding"/>
    <property type="evidence" value="ECO:0007669"/>
    <property type="project" value="TreeGrafter"/>
</dbReference>
<comment type="caution">
    <text evidence="10">The sequence shown here is derived from an EMBL/GenBank/DDBJ whole genome shotgun (WGS) entry which is preliminary data.</text>
</comment>
<evidence type="ECO:0000259" key="9">
    <source>
        <dbReference type="PROSITE" id="PS51755"/>
    </source>
</evidence>
<dbReference type="FunFam" id="3.40.50.2300:FF:000001">
    <property type="entry name" value="DNA-binding response regulator PhoB"/>
    <property type="match status" value="1"/>
</dbReference>
<dbReference type="GO" id="GO:0032993">
    <property type="term" value="C:protein-DNA complex"/>
    <property type="evidence" value="ECO:0007669"/>
    <property type="project" value="TreeGrafter"/>
</dbReference>
<dbReference type="SMART" id="SM00862">
    <property type="entry name" value="Trans_reg_C"/>
    <property type="match status" value="1"/>
</dbReference>
<dbReference type="GO" id="GO:0005829">
    <property type="term" value="C:cytosol"/>
    <property type="evidence" value="ECO:0007669"/>
    <property type="project" value="TreeGrafter"/>
</dbReference>
<evidence type="ECO:0000256" key="7">
    <source>
        <dbReference type="PROSITE-ProRule" id="PRU01091"/>
    </source>
</evidence>
<evidence type="ECO:0000313" key="10">
    <source>
        <dbReference type="EMBL" id="RPF28285.1"/>
    </source>
</evidence>
<keyword evidence="1 6" id="KW-0597">Phosphoprotein</keyword>
<evidence type="ECO:0000259" key="8">
    <source>
        <dbReference type="PROSITE" id="PS50110"/>
    </source>
</evidence>
<keyword evidence="5" id="KW-0804">Transcription</keyword>
<dbReference type="Gene3D" id="1.10.10.10">
    <property type="entry name" value="Winged helix-like DNA-binding domain superfamily/Winged helix DNA-binding domain"/>
    <property type="match status" value="1"/>
</dbReference>
<dbReference type="EMBL" id="RKRA01000001">
    <property type="protein sequence ID" value="RPF28285.1"/>
    <property type="molecule type" value="Genomic_DNA"/>
</dbReference>
<dbReference type="InterPro" id="IPR001789">
    <property type="entry name" value="Sig_transdc_resp-reg_receiver"/>
</dbReference>
<evidence type="ECO:0000256" key="5">
    <source>
        <dbReference type="ARBA" id="ARBA00023163"/>
    </source>
</evidence>
<dbReference type="FunFam" id="1.10.10.10:FF:000018">
    <property type="entry name" value="DNA-binding response regulator ResD"/>
    <property type="match status" value="1"/>
</dbReference>
<evidence type="ECO:0000256" key="2">
    <source>
        <dbReference type="ARBA" id="ARBA00023012"/>
    </source>
</evidence>
<dbReference type="PANTHER" id="PTHR48111">
    <property type="entry name" value="REGULATOR OF RPOS"/>
    <property type="match status" value="1"/>
</dbReference>
<dbReference type="InterPro" id="IPR001867">
    <property type="entry name" value="OmpR/PhoB-type_DNA-bd"/>
</dbReference>
<reference evidence="10 11" key="1">
    <citation type="submission" date="2018-11" db="EMBL/GenBank/DDBJ databases">
        <title>Sequencing the genomes of 1000 actinobacteria strains.</title>
        <authorList>
            <person name="Klenk H.-P."/>
        </authorList>
    </citation>
    <scope>NUCLEOTIDE SEQUENCE [LARGE SCALE GENOMIC DNA]</scope>
    <source>
        <strain evidence="10 11">DSM 14418</strain>
    </source>
</reference>
<protein>
    <submittedName>
        <fullName evidence="10">DNA-binding response OmpR family regulator</fullName>
    </submittedName>
</protein>
<dbReference type="InterPro" id="IPR039420">
    <property type="entry name" value="WalR-like"/>
</dbReference>
<sequence length="245" mass="27172">MSVGGRPGEPADRGEVSRPRILVIEDEAAIARVVRGYLERDGFEVVVMDDGETGVAAARESPPDVVVLDLMLPGIDGLEVCRRLRTFSDAYVIMLTARTEELDRLVGLSSGADDYVGKPFSAPELVARVRAMLRRPRSGTRQGQATRQLGDLTIDVGAREVRRGAQRVELTRTEFDLLDALTEQPRRVLSRDQLFEQVWGGQWFGDRHVVDVHVANLRRKLGDDAQSPRYIRTLRGFGYGLGGDT</sequence>
<dbReference type="PROSITE" id="PS51755">
    <property type="entry name" value="OMPR_PHOB"/>
    <property type="match status" value="1"/>
</dbReference>
<proteinExistence type="predicted"/>
<organism evidence="10 11">
    <name type="scientific">Georgenia muralis</name>
    <dbReference type="NCBI Taxonomy" id="154117"/>
    <lineage>
        <taxon>Bacteria</taxon>
        <taxon>Bacillati</taxon>
        <taxon>Actinomycetota</taxon>
        <taxon>Actinomycetes</taxon>
        <taxon>Micrococcales</taxon>
        <taxon>Bogoriellaceae</taxon>
        <taxon>Georgenia</taxon>
    </lineage>
</organism>
<dbReference type="PROSITE" id="PS50110">
    <property type="entry name" value="RESPONSE_REGULATORY"/>
    <property type="match status" value="1"/>
</dbReference>
<dbReference type="InterPro" id="IPR036388">
    <property type="entry name" value="WH-like_DNA-bd_sf"/>
</dbReference>
<dbReference type="Pfam" id="PF00072">
    <property type="entry name" value="Response_reg"/>
    <property type="match status" value="1"/>
</dbReference>
<dbReference type="Proteomes" id="UP000280726">
    <property type="component" value="Unassembled WGS sequence"/>
</dbReference>
<keyword evidence="4 7" id="KW-0238">DNA-binding</keyword>
<keyword evidence="3" id="KW-0805">Transcription regulation</keyword>
<evidence type="ECO:0000256" key="4">
    <source>
        <dbReference type="ARBA" id="ARBA00023125"/>
    </source>
</evidence>
<accession>A0A3N5A4J2</accession>
<dbReference type="GO" id="GO:0006355">
    <property type="term" value="P:regulation of DNA-templated transcription"/>
    <property type="evidence" value="ECO:0007669"/>
    <property type="project" value="InterPro"/>
</dbReference>
<feature type="modified residue" description="4-aspartylphosphate" evidence="6">
    <location>
        <position position="69"/>
    </location>
</feature>
<dbReference type="SUPFAM" id="SSF52172">
    <property type="entry name" value="CheY-like"/>
    <property type="match status" value="1"/>
</dbReference>
<dbReference type="InterPro" id="IPR011006">
    <property type="entry name" value="CheY-like_superfamily"/>
</dbReference>
<gene>
    <name evidence="10" type="ORF">EDD32_2808</name>
</gene>
<dbReference type="SMART" id="SM00448">
    <property type="entry name" value="REC"/>
    <property type="match status" value="1"/>
</dbReference>
<evidence type="ECO:0000313" key="11">
    <source>
        <dbReference type="Proteomes" id="UP000280726"/>
    </source>
</evidence>